<evidence type="ECO:0000256" key="1">
    <source>
        <dbReference type="SAM" id="Phobius"/>
    </source>
</evidence>
<dbReference type="AlphaFoldDB" id="A0A1R1YRC7"/>
<keyword evidence="1" id="KW-0472">Membrane</keyword>
<accession>A0A1R1YRC7</accession>
<evidence type="ECO:0000313" key="3">
    <source>
        <dbReference type="Proteomes" id="UP000187429"/>
    </source>
</evidence>
<dbReference type="Proteomes" id="UP000187429">
    <property type="component" value="Unassembled WGS sequence"/>
</dbReference>
<evidence type="ECO:0000313" key="2">
    <source>
        <dbReference type="EMBL" id="OMJ29459.1"/>
    </source>
</evidence>
<name>A0A1R1YRC7_9FUNG</name>
<dbReference type="EMBL" id="LSSM01000277">
    <property type="protein sequence ID" value="OMJ29459.1"/>
    <property type="molecule type" value="Genomic_DNA"/>
</dbReference>
<sequence length="132" mass="14120">MPMFTSQHDCSARYAIFGPTPGKSSNSASWLGTSPLCRSSSKRDVWRRYLTLVFANPTNFIACLIVSSVAATNDVGLSPPLKAAFRLSTAELVISSRVCDDKISATSVRYLLIAGVGPRVPIAWQPIVSTGA</sequence>
<gene>
    <name evidence="2" type="ORF">AYI69_g1041</name>
</gene>
<reference evidence="3" key="1">
    <citation type="submission" date="2017-01" db="EMBL/GenBank/DDBJ databases">
        <authorList>
            <person name="Wang Y."/>
            <person name="White M."/>
            <person name="Kvist S."/>
            <person name="Moncalvo J.-M."/>
        </authorList>
    </citation>
    <scope>NUCLEOTIDE SEQUENCE [LARGE SCALE GENOMIC DNA]</scope>
    <source>
        <strain evidence="3">ID-206-W2</strain>
    </source>
</reference>
<comment type="caution">
    <text evidence="2">The sequence shown here is derived from an EMBL/GenBank/DDBJ whole genome shotgun (WGS) entry which is preliminary data.</text>
</comment>
<protein>
    <submittedName>
        <fullName evidence="2">Uncharacterized protein</fullName>
    </submittedName>
</protein>
<keyword evidence="1" id="KW-0812">Transmembrane</keyword>
<proteinExistence type="predicted"/>
<feature type="transmembrane region" description="Helical" evidence="1">
    <location>
        <begin position="49"/>
        <end position="71"/>
    </location>
</feature>
<keyword evidence="3" id="KW-1185">Reference proteome</keyword>
<organism evidence="2 3">
    <name type="scientific">Smittium culicis</name>
    <dbReference type="NCBI Taxonomy" id="133412"/>
    <lineage>
        <taxon>Eukaryota</taxon>
        <taxon>Fungi</taxon>
        <taxon>Fungi incertae sedis</taxon>
        <taxon>Zoopagomycota</taxon>
        <taxon>Kickxellomycotina</taxon>
        <taxon>Harpellomycetes</taxon>
        <taxon>Harpellales</taxon>
        <taxon>Legeriomycetaceae</taxon>
        <taxon>Smittium</taxon>
    </lineage>
</organism>
<keyword evidence="1" id="KW-1133">Transmembrane helix</keyword>